<dbReference type="CDD" id="cd16413">
    <property type="entry name" value="DGQHR_domain"/>
    <property type="match status" value="1"/>
</dbReference>
<protein>
    <submittedName>
        <fullName evidence="1">DGQHR domain-containing protein</fullName>
    </submittedName>
</protein>
<sequence>MTTKVKEHSYDCLEAEQNGHKLHLFFASAKEIYEFVSINQKEEDASEGYQRAASPARTTAISKFVDAGNVIPLSILITLEKKAATFDGKHIKVKVGKKSGWVIDGQHRLIGAMKAQKDVLLPVVAFIGLSLDEQIQQFVTVNKEAKGVPTSLYYSLLKKLPAKLSAAELAKERAADVALMLRSDENSPFAGRIVSTTSPKNGQLSLVNFVRKVAPLVREDTGLLGTYSLEDQVKIIDNFYLAVRNVFPKDFAGADPVFFQTIGFGGLFNFFPTLFSYTLGEKQSFTVADVTDVLSTIGHFDVSQWKKGGTGSAAELQVGKDLVEEFRQYATVTGSHSGLKLS</sequence>
<evidence type="ECO:0000313" key="2">
    <source>
        <dbReference type="Proteomes" id="UP000198638"/>
    </source>
</evidence>
<dbReference type="Pfam" id="PF14072">
    <property type="entry name" value="DndB"/>
    <property type="match status" value="1"/>
</dbReference>
<evidence type="ECO:0000313" key="1">
    <source>
        <dbReference type="EMBL" id="SEB03163.1"/>
    </source>
</evidence>
<dbReference type="STRING" id="83784.SAMN05192564_105230"/>
<dbReference type="NCBIfam" id="TIGR03187">
    <property type="entry name" value="DGQHR"/>
    <property type="match status" value="1"/>
</dbReference>
<accession>A0A1H4G0N9</accession>
<dbReference type="Proteomes" id="UP000198638">
    <property type="component" value="Unassembled WGS sequence"/>
</dbReference>
<name>A0A1H4G0N9_9BURK</name>
<proteinExistence type="predicted"/>
<dbReference type="InterPro" id="IPR017642">
    <property type="entry name" value="DNA_S_mod_DndB"/>
</dbReference>
<reference evidence="2" key="1">
    <citation type="submission" date="2016-10" db="EMBL/GenBank/DDBJ databases">
        <authorList>
            <person name="Varghese N."/>
            <person name="Submissions S."/>
        </authorList>
    </citation>
    <scope>NUCLEOTIDE SEQUENCE [LARGE SCALE GENOMIC DNA]</scope>
    <source>
        <strain evidence="2">LMG 24000</strain>
    </source>
</reference>
<dbReference type="RefSeq" id="WP_090535124.1">
    <property type="nucleotide sequence ID" value="NZ_FNRQ01000005.1"/>
</dbReference>
<dbReference type="EMBL" id="FNRQ01000005">
    <property type="protein sequence ID" value="SEB03163.1"/>
    <property type="molecule type" value="Genomic_DNA"/>
</dbReference>
<gene>
    <name evidence="1" type="ORF">SAMN05192564_105230</name>
</gene>
<dbReference type="AlphaFoldDB" id="A0A1H4G0N9"/>
<dbReference type="InterPro" id="IPR017601">
    <property type="entry name" value="DGQHR-contain_dom"/>
</dbReference>
<dbReference type="OrthoDB" id="9789139at2"/>
<organism evidence="1 2">
    <name type="scientific">Paraburkholderia sartisoli</name>
    <dbReference type="NCBI Taxonomy" id="83784"/>
    <lineage>
        <taxon>Bacteria</taxon>
        <taxon>Pseudomonadati</taxon>
        <taxon>Pseudomonadota</taxon>
        <taxon>Betaproteobacteria</taxon>
        <taxon>Burkholderiales</taxon>
        <taxon>Burkholderiaceae</taxon>
        <taxon>Paraburkholderia</taxon>
    </lineage>
</organism>
<keyword evidence="2" id="KW-1185">Reference proteome</keyword>